<reference evidence="2" key="1">
    <citation type="submission" date="2022-03" db="EMBL/GenBank/DDBJ databases">
        <title>ESBL-producing Moellerella wisconsensis and Escherichia marmotae isolated from wild game meat.</title>
        <authorList>
            <person name="Biggel M."/>
        </authorList>
    </citation>
    <scope>NUCLEOTIDE SEQUENCE</scope>
    <source>
        <strain evidence="2">W51</strain>
    </source>
</reference>
<accession>A0A9Q8Q359</accession>
<evidence type="ECO:0000313" key="2">
    <source>
        <dbReference type="EMBL" id="UNH30838.1"/>
    </source>
</evidence>
<feature type="domain" description="G" evidence="1">
    <location>
        <begin position="39"/>
        <end position="156"/>
    </location>
</feature>
<protein>
    <submittedName>
        <fullName evidence="2">50S ribosome-binding GTPase</fullName>
    </submittedName>
</protein>
<dbReference type="Pfam" id="PF01926">
    <property type="entry name" value="MMR_HSR1"/>
    <property type="match status" value="1"/>
</dbReference>
<evidence type="ECO:0000259" key="1">
    <source>
        <dbReference type="Pfam" id="PF01926"/>
    </source>
</evidence>
<dbReference type="NCBIfam" id="TIGR00231">
    <property type="entry name" value="small_GTP"/>
    <property type="match status" value="1"/>
</dbReference>
<dbReference type="InterPro" id="IPR027417">
    <property type="entry name" value="P-loop_NTPase"/>
</dbReference>
<dbReference type="PANTHER" id="PTHR42714:SF2">
    <property type="entry name" value="TRNA MODIFICATION GTPASE GTPBP3, MITOCHONDRIAL"/>
    <property type="match status" value="1"/>
</dbReference>
<dbReference type="InterPro" id="IPR006073">
    <property type="entry name" value="GTP-bd"/>
</dbReference>
<dbReference type="GO" id="GO:0030488">
    <property type="term" value="P:tRNA methylation"/>
    <property type="evidence" value="ECO:0007669"/>
    <property type="project" value="TreeGrafter"/>
</dbReference>
<dbReference type="RefSeq" id="WP_241542221.1">
    <property type="nucleotide sequence ID" value="NZ_CAWQWN010000001.1"/>
</dbReference>
<dbReference type="EMBL" id="CP093245">
    <property type="protein sequence ID" value="UNH30838.1"/>
    <property type="molecule type" value="Genomic_DNA"/>
</dbReference>
<name>A0A9Q8Q359_9GAMM</name>
<evidence type="ECO:0000313" key="3">
    <source>
        <dbReference type="Proteomes" id="UP000829116"/>
    </source>
</evidence>
<proteinExistence type="predicted"/>
<organism evidence="2 3">
    <name type="scientific">Moellerella wisconsensis</name>
    <dbReference type="NCBI Taxonomy" id="158849"/>
    <lineage>
        <taxon>Bacteria</taxon>
        <taxon>Pseudomonadati</taxon>
        <taxon>Pseudomonadota</taxon>
        <taxon>Gammaproteobacteria</taxon>
        <taxon>Enterobacterales</taxon>
        <taxon>Morganellaceae</taxon>
        <taxon>Moellerella</taxon>
    </lineage>
</organism>
<dbReference type="AlphaFoldDB" id="A0A9Q8Q359"/>
<dbReference type="GO" id="GO:0005829">
    <property type="term" value="C:cytosol"/>
    <property type="evidence" value="ECO:0007669"/>
    <property type="project" value="TreeGrafter"/>
</dbReference>
<dbReference type="Proteomes" id="UP000829116">
    <property type="component" value="Chromosome"/>
</dbReference>
<dbReference type="CDD" id="cd11383">
    <property type="entry name" value="YfjP"/>
    <property type="match status" value="1"/>
</dbReference>
<sequence length="294" mass="32997">MSTSNRISNVLTKVLPQSLSHLHAHIESKLNAIINYSPTIGLMGKTGVGKSSLCNALFQANISPVSDIRSGTHEAKHFEMQLGERTLTFVDLPGIGESIASDDVYHAQYQQLLPTLDLIIWVLRADERAWISDEITYQFLTEQCGYDKTRFLFVLNQADKIEPCRGWDIALRSPSDKQRQHLQQKIDIVQHSFSPTHPVIAVSAKESYQLSQFVETLISALPSHASSSVVSQLQTTYRTQPVESIARQGFNRSVTEILDSMIHELPLSTLLKTVLIKAKVVLVDAVTSLWRWLF</sequence>
<dbReference type="SUPFAM" id="SSF52540">
    <property type="entry name" value="P-loop containing nucleoside triphosphate hydrolases"/>
    <property type="match status" value="1"/>
</dbReference>
<dbReference type="PANTHER" id="PTHR42714">
    <property type="entry name" value="TRNA MODIFICATION GTPASE GTPBP3"/>
    <property type="match status" value="1"/>
</dbReference>
<dbReference type="GO" id="GO:0002098">
    <property type="term" value="P:tRNA wobble uridine modification"/>
    <property type="evidence" value="ECO:0007669"/>
    <property type="project" value="TreeGrafter"/>
</dbReference>
<gene>
    <name evidence="2" type="ORF">MNY72_00465</name>
</gene>
<dbReference type="InterPro" id="IPR005225">
    <property type="entry name" value="Small_GTP-bd"/>
</dbReference>
<dbReference type="GO" id="GO:0005525">
    <property type="term" value="F:GTP binding"/>
    <property type="evidence" value="ECO:0007669"/>
    <property type="project" value="InterPro"/>
</dbReference>
<dbReference type="Gene3D" id="3.40.50.300">
    <property type="entry name" value="P-loop containing nucleotide triphosphate hydrolases"/>
    <property type="match status" value="1"/>
</dbReference>